<dbReference type="GO" id="GO:0000978">
    <property type="term" value="F:RNA polymerase II cis-regulatory region sequence-specific DNA binding"/>
    <property type="evidence" value="ECO:0007669"/>
    <property type="project" value="TreeGrafter"/>
</dbReference>
<feature type="region of interest" description="Disordered" evidence="10">
    <location>
        <begin position="732"/>
        <end position="764"/>
    </location>
</feature>
<keyword evidence="7" id="KW-0804">Transcription</keyword>
<feature type="region of interest" description="Disordered" evidence="10">
    <location>
        <begin position="482"/>
        <end position="558"/>
    </location>
</feature>
<keyword evidence="6" id="KW-0238">DNA-binding</keyword>
<protein>
    <recommendedName>
        <fullName evidence="11">C2H2-type domain-containing protein</fullName>
    </recommendedName>
</protein>
<keyword evidence="8" id="KW-0539">Nucleus</keyword>
<sequence>MQARRLAKRSSLGSRRGSAALQPPGPAPAPAPAREGALPGLPPPAPAPAPESWRPPLPPPRNAGTEPPRAGAAAAASSPVLLLLGEEDEDEEGGSRRRRGLGRAPAKPRGGAEEEDDDDEDEDEEVVVEVVDGDDDDEDGDERFVALGPGRALPKGPARGALKGLNCIKCAMPVRPPCEDVSYPGTVVTTAAGDTGPGITKKLLFSESSGSHTEVQSFERNNKLWKDCDAYRFWEKKKSPNSEVPILENANNRKSQLSAKTLLISKVSFRCEEIEVQVQEMTCSRSGIEKALLMTVCIELRGIRITKKVGSIKREMTFTFQTEDLKRDSSKKMSHQHLFPLAMEEDVKTADTKKANRALDHEKENTRSICLLEQKRKVVSSNIDVPPARYDMFLAKTNKAGTYAAREVIRIVAESTRGTSTGGSVIPQPAATVTRQSIPQIKDQLSNPRNSFSTRQPGKSSEELDMDKVTAAMVLTSLSTSPLVRSPPVRQNEGLSGSWKEGGGVPSSTSSSGYWSWSAPSDQSNPSTPSPPLSADSFKPFRSPAPPDDGIDEAEAGNLLFDEPIPRKRKNSMKVMFKCLWKNCGKVLSTAVGIQKHIRTIHLGRVGESDYSDGEEDFYYTEIKLNTDSVADGLSSLAPVSPSQSLASPPTFPIPDSSRTETPCAKTETKLMTPLSRSAPTTLYLVHTDHAYQATPPVTIPGAAKFTPNGSSFSISWQSPPVTFTGIPVSPTHSHPVGTGEQRPHTHTVLSSPPRGTVSLRKPRGEGKKCRKVYGMENRDMWCTACRWKKACQRFTD</sequence>
<evidence type="ECO:0000256" key="3">
    <source>
        <dbReference type="ARBA" id="ARBA00022771"/>
    </source>
</evidence>
<name>A0AAD4Y9H9_OVIAM</name>
<dbReference type="PANTHER" id="PTHR13006:SF7">
    <property type="entry name" value="ZINC FINGER PROTEIN 704"/>
    <property type="match status" value="1"/>
</dbReference>
<dbReference type="Proteomes" id="UP001214576">
    <property type="component" value="Unassembled WGS sequence"/>
</dbReference>
<keyword evidence="13" id="KW-1185">Reference proteome</keyword>
<keyword evidence="4" id="KW-0862">Zinc</keyword>
<evidence type="ECO:0000256" key="10">
    <source>
        <dbReference type="SAM" id="MobiDB-lite"/>
    </source>
</evidence>
<keyword evidence="3 9" id="KW-0863">Zinc-finger</keyword>
<evidence type="ECO:0000256" key="2">
    <source>
        <dbReference type="ARBA" id="ARBA00022723"/>
    </source>
</evidence>
<dbReference type="GO" id="GO:0006357">
    <property type="term" value="P:regulation of transcription by RNA polymerase II"/>
    <property type="evidence" value="ECO:0007669"/>
    <property type="project" value="TreeGrafter"/>
</dbReference>
<feature type="region of interest" description="Disordered" evidence="10">
    <location>
        <begin position="639"/>
        <end position="662"/>
    </location>
</feature>
<feature type="region of interest" description="Disordered" evidence="10">
    <location>
        <begin position="417"/>
        <end position="465"/>
    </location>
</feature>
<evidence type="ECO:0000313" key="13">
    <source>
        <dbReference type="Proteomes" id="UP001214576"/>
    </source>
</evidence>
<feature type="compositionally biased region" description="Low complexity" evidence="10">
    <location>
        <begin position="70"/>
        <end position="84"/>
    </location>
</feature>
<dbReference type="GO" id="GO:0008270">
    <property type="term" value="F:zinc ion binding"/>
    <property type="evidence" value="ECO:0007669"/>
    <property type="project" value="UniProtKB-KW"/>
</dbReference>
<feature type="compositionally biased region" description="Pro residues" evidence="10">
    <location>
        <begin position="40"/>
        <end position="61"/>
    </location>
</feature>
<evidence type="ECO:0000256" key="8">
    <source>
        <dbReference type="ARBA" id="ARBA00023242"/>
    </source>
</evidence>
<evidence type="ECO:0000313" key="12">
    <source>
        <dbReference type="EMBL" id="KAI4539683.1"/>
    </source>
</evidence>
<dbReference type="PROSITE" id="PS50157">
    <property type="entry name" value="ZINC_FINGER_C2H2_2"/>
    <property type="match status" value="1"/>
</dbReference>
<dbReference type="PANTHER" id="PTHR13006">
    <property type="entry name" value="PAPILLOMAVIRUS REGULATORY FACTOR PRF-1"/>
    <property type="match status" value="1"/>
</dbReference>
<keyword evidence="5" id="KW-0805">Transcription regulation</keyword>
<evidence type="ECO:0000256" key="6">
    <source>
        <dbReference type="ARBA" id="ARBA00023125"/>
    </source>
</evidence>
<dbReference type="GO" id="GO:0003700">
    <property type="term" value="F:DNA-binding transcription factor activity"/>
    <property type="evidence" value="ECO:0007669"/>
    <property type="project" value="TreeGrafter"/>
</dbReference>
<dbReference type="GO" id="GO:0005634">
    <property type="term" value="C:nucleus"/>
    <property type="evidence" value="ECO:0007669"/>
    <property type="project" value="UniProtKB-SubCell"/>
</dbReference>
<dbReference type="SMART" id="SM01366">
    <property type="entry name" value="c-clamp"/>
    <property type="match status" value="1"/>
</dbReference>
<evidence type="ECO:0000256" key="9">
    <source>
        <dbReference type="PROSITE-ProRule" id="PRU00042"/>
    </source>
</evidence>
<dbReference type="InterPro" id="IPR052253">
    <property type="entry name" value="CR1/CR2-DNA-binding_regulator"/>
</dbReference>
<dbReference type="InterPro" id="IPR013087">
    <property type="entry name" value="Znf_C2H2_type"/>
</dbReference>
<comment type="caution">
    <text evidence="12">The sequence shown here is derived from an EMBL/GenBank/DDBJ whole genome shotgun (WGS) entry which is preliminary data.</text>
</comment>
<dbReference type="PROSITE" id="PS00028">
    <property type="entry name" value="ZINC_FINGER_C2H2_1"/>
    <property type="match status" value="1"/>
</dbReference>
<feature type="compositionally biased region" description="Acidic residues" evidence="10">
    <location>
        <begin position="113"/>
        <end position="125"/>
    </location>
</feature>
<feature type="domain" description="C2H2-type" evidence="11">
    <location>
        <begin position="577"/>
        <end position="607"/>
    </location>
</feature>
<proteinExistence type="predicted"/>
<feature type="compositionally biased region" description="Low complexity" evidence="10">
    <location>
        <begin position="9"/>
        <end position="22"/>
    </location>
</feature>
<organism evidence="12 13">
    <name type="scientific">Ovis ammon polii</name>
    <dbReference type="NCBI Taxonomy" id="230172"/>
    <lineage>
        <taxon>Eukaryota</taxon>
        <taxon>Metazoa</taxon>
        <taxon>Chordata</taxon>
        <taxon>Craniata</taxon>
        <taxon>Vertebrata</taxon>
        <taxon>Euteleostomi</taxon>
        <taxon>Mammalia</taxon>
        <taxon>Eutheria</taxon>
        <taxon>Laurasiatheria</taxon>
        <taxon>Artiodactyla</taxon>
        <taxon>Ruminantia</taxon>
        <taxon>Pecora</taxon>
        <taxon>Bovidae</taxon>
        <taxon>Caprinae</taxon>
        <taxon>Ovis</taxon>
    </lineage>
</organism>
<feature type="region of interest" description="Disordered" evidence="10">
    <location>
        <begin position="1"/>
        <end position="125"/>
    </location>
</feature>
<dbReference type="AlphaFoldDB" id="A0AAD4Y9H9"/>
<evidence type="ECO:0000256" key="4">
    <source>
        <dbReference type="ARBA" id="ARBA00022833"/>
    </source>
</evidence>
<feature type="compositionally biased region" description="Low complexity" evidence="10">
    <location>
        <begin position="506"/>
        <end position="521"/>
    </location>
</feature>
<feature type="compositionally biased region" description="Polar residues" evidence="10">
    <location>
        <begin position="431"/>
        <end position="459"/>
    </location>
</feature>
<comment type="subcellular location">
    <subcellularLocation>
        <location evidence="1">Nucleus</location>
    </subcellularLocation>
</comment>
<evidence type="ECO:0000259" key="11">
    <source>
        <dbReference type="PROSITE" id="PS50157"/>
    </source>
</evidence>
<keyword evidence="2" id="KW-0479">Metal-binding</keyword>
<accession>A0AAD4Y9H9</accession>
<evidence type="ECO:0000256" key="7">
    <source>
        <dbReference type="ARBA" id="ARBA00023163"/>
    </source>
</evidence>
<evidence type="ECO:0000256" key="1">
    <source>
        <dbReference type="ARBA" id="ARBA00004123"/>
    </source>
</evidence>
<reference evidence="12" key="1">
    <citation type="submission" date="2022-03" db="EMBL/GenBank/DDBJ databases">
        <title>Genomic analyses of argali, domestic sheep and their hybrids provide insights into chromosomal evolution, heterosis and genetic basis of agronomic traits.</title>
        <authorList>
            <person name="Li M."/>
        </authorList>
    </citation>
    <scope>NUCLEOTIDE SEQUENCE</scope>
    <source>
        <strain evidence="12">CAU-MHL-2022a</strain>
        <tissue evidence="12">Skin</tissue>
    </source>
</reference>
<evidence type="ECO:0000256" key="5">
    <source>
        <dbReference type="ARBA" id="ARBA00023015"/>
    </source>
</evidence>
<dbReference type="EMBL" id="JAKZEL010000010">
    <property type="protein sequence ID" value="KAI4539683.1"/>
    <property type="molecule type" value="Genomic_DNA"/>
</dbReference>
<gene>
    <name evidence="12" type="ORF">MG293_010078</name>
</gene>